<dbReference type="Proteomes" id="UP000595140">
    <property type="component" value="Unassembled WGS sequence"/>
</dbReference>
<feature type="region of interest" description="Disordered" evidence="1">
    <location>
        <begin position="35"/>
        <end position="79"/>
    </location>
</feature>
<evidence type="ECO:0000256" key="1">
    <source>
        <dbReference type="SAM" id="MobiDB-lite"/>
    </source>
</evidence>
<dbReference type="EMBL" id="OOIL02006072">
    <property type="protein sequence ID" value="VFQ96637.1"/>
    <property type="molecule type" value="Genomic_DNA"/>
</dbReference>
<evidence type="ECO:0000313" key="3">
    <source>
        <dbReference type="Proteomes" id="UP000595140"/>
    </source>
</evidence>
<gene>
    <name evidence="2" type="ORF">CCAM_LOCUS38413</name>
</gene>
<organism evidence="2 3">
    <name type="scientific">Cuscuta campestris</name>
    <dbReference type="NCBI Taxonomy" id="132261"/>
    <lineage>
        <taxon>Eukaryota</taxon>
        <taxon>Viridiplantae</taxon>
        <taxon>Streptophyta</taxon>
        <taxon>Embryophyta</taxon>
        <taxon>Tracheophyta</taxon>
        <taxon>Spermatophyta</taxon>
        <taxon>Magnoliopsida</taxon>
        <taxon>eudicotyledons</taxon>
        <taxon>Gunneridae</taxon>
        <taxon>Pentapetalae</taxon>
        <taxon>asterids</taxon>
        <taxon>lamiids</taxon>
        <taxon>Solanales</taxon>
        <taxon>Convolvulaceae</taxon>
        <taxon>Cuscuteae</taxon>
        <taxon>Cuscuta</taxon>
        <taxon>Cuscuta subgen. Grammica</taxon>
        <taxon>Cuscuta sect. Cleistogrammica</taxon>
    </lineage>
</organism>
<sequence length="505" mass="56357">MQKMLDDFQRERLEAEAKADKLVNDLYRAVELKRSLQSQDQMREINVQKEALEPRTNPEPSNHQVPVLEDSPRPTLPQKPESITTLARATMVMSPESLPSQVPTGIVVHEVEPTEGPDSEPPIQEQKEEEVLPMAINDHILNCVEDTPPEEPVLEEIEPTTYPQDSNVQESKEESIDKEIPSTVEPITTANNPFPHSSVLRSETRTRPTLSPPIQLSGEAERINPRETIMPVKCGDDKPAYPFRDEFGRQSGTAGDCRLFSRHSLEELASTAQGRAKPPVAAAYGGSCQKSREGERESLGAGALALIGEEGMTMGTVGGDSNGQTVDPTAGSVVATVTGLPAGTSWFRRYPQFVGPAPRYHEDGTIPDARILHYGQRQEQGCHLREIKVQIRAPVTSSEERLYYGDGSYLWFDSEEERTRFLTFFSKRVVAPPRIVPERFPELQGYDDLDAQLHQDGLWPFVSRARKEINPALIRAFYSNLRREDDVIYSLVKSTPIDVIPEPGV</sequence>
<dbReference type="AlphaFoldDB" id="A0A484N7Q5"/>
<feature type="compositionally biased region" description="Polar residues" evidence="1">
    <location>
        <begin position="185"/>
        <end position="214"/>
    </location>
</feature>
<evidence type="ECO:0000313" key="2">
    <source>
        <dbReference type="EMBL" id="VFQ96637.1"/>
    </source>
</evidence>
<name>A0A484N7Q5_9ASTE</name>
<reference evidence="2 3" key="1">
    <citation type="submission" date="2018-04" db="EMBL/GenBank/DDBJ databases">
        <authorList>
            <person name="Vogel A."/>
        </authorList>
    </citation>
    <scope>NUCLEOTIDE SEQUENCE [LARGE SCALE GENOMIC DNA]</scope>
</reference>
<protein>
    <submittedName>
        <fullName evidence="2">Uncharacterized protein</fullName>
    </submittedName>
</protein>
<feature type="compositionally biased region" description="Basic and acidic residues" evidence="1">
    <location>
        <begin position="41"/>
        <end position="53"/>
    </location>
</feature>
<proteinExistence type="predicted"/>
<keyword evidence="3" id="KW-1185">Reference proteome</keyword>
<accession>A0A484N7Q5</accession>
<feature type="region of interest" description="Disordered" evidence="1">
    <location>
        <begin position="185"/>
        <end position="215"/>
    </location>
</feature>